<dbReference type="InterPro" id="IPR002156">
    <property type="entry name" value="RNaseH_domain"/>
</dbReference>
<evidence type="ECO:0000313" key="4">
    <source>
        <dbReference type="Proteomes" id="UP001497516"/>
    </source>
</evidence>
<dbReference type="PANTHER" id="PTHR48475">
    <property type="entry name" value="RIBONUCLEASE H"/>
    <property type="match status" value="1"/>
</dbReference>
<reference evidence="3 4" key="1">
    <citation type="submission" date="2024-04" db="EMBL/GenBank/DDBJ databases">
        <authorList>
            <person name="Fracassetti M."/>
        </authorList>
    </citation>
    <scope>NUCLEOTIDE SEQUENCE [LARGE SCALE GENOMIC DNA]</scope>
</reference>
<dbReference type="Pfam" id="PF13456">
    <property type="entry name" value="RVT_3"/>
    <property type="match status" value="1"/>
</dbReference>
<feature type="coiled-coil region" evidence="1">
    <location>
        <begin position="11"/>
        <end position="45"/>
    </location>
</feature>
<dbReference type="GO" id="GO:0003676">
    <property type="term" value="F:nucleic acid binding"/>
    <property type="evidence" value="ECO:0007669"/>
    <property type="project" value="InterPro"/>
</dbReference>
<dbReference type="Proteomes" id="UP001497516">
    <property type="component" value="Chromosome 1"/>
</dbReference>
<dbReference type="InterPro" id="IPR036397">
    <property type="entry name" value="RNaseH_sf"/>
</dbReference>
<keyword evidence="1" id="KW-0175">Coiled coil</keyword>
<dbReference type="PANTHER" id="PTHR48475:SF2">
    <property type="entry name" value="RIBONUCLEASE H"/>
    <property type="match status" value="1"/>
</dbReference>
<dbReference type="GO" id="GO:0004523">
    <property type="term" value="F:RNA-DNA hybrid ribonuclease activity"/>
    <property type="evidence" value="ECO:0007669"/>
    <property type="project" value="InterPro"/>
</dbReference>
<protein>
    <recommendedName>
        <fullName evidence="2">RNase H type-1 domain-containing protein</fullName>
    </recommendedName>
</protein>
<evidence type="ECO:0000256" key="1">
    <source>
        <dbReference type="SAM" id="Coils"/>
    </source>
</evidence>
<dbReference type="AlphaFoldDB" id="A0AAV2CK88"/>
<feature type="domain" description="RNase H type-1" evidence="2">
    <location>
        <begin position="2"/>
        <end position="53"/>
    </location>
</feature>
<proteinExistence type="predicted"/>
<sequence>MIVVKLVKGSFEAKEESLAKLAGDIQNLLAQLEEWNLEHIKREENHHVDALSKLFTAMDFNEERHVTITKEGQEVEVMEMSDVDWRSPIIRFLEKSELPNNQKEVSSFKQKVVGFTMIQGSSTSTPKEFT</sequence>
<dbReference type="Gene3D" id="3.30.420.10">
    <property type="entry name" value="Ribonuclease H-like superfamily/Ribonuclease H"/>
    <property type="match status" value="1"/>
</dbReference>
<accession>A0AAV2CK88</accession>
<evidence type="ECO:0000313" key="3">
    <source>
        <dbReference type="EMBL" id="CAL1356980.1"/>
    </source>
</evidence>
<gene>
    <name evidence="3" type="ORF">LTRI10_LOCUS4644</name>
</gene>
<name>A0AAV2CK88_9ROSI</name>
<keyword evidence="4" id="KW-1185">Reference proteome</keyword>
<organism evidence="3 4">
    <name type="scientific">Linum trigynum</name>
    <dbReference type="NCBI Taxonomy" id="586398"/>
    <lineage>
        <taxon>Eukaryota</taxon>
        <taxon>Viridiplantae</taxon>
        <taxon>Streptophyta</taxon>
        <taxon>Embryophyta</taxon>
        <taxon>Tracheophyta</taxon>
        <taxon>Spermatophyta</taxon>
        <taxon>Magnoliopsida</taxon>
        <taxon>eudicotyledons</taxon>
        <taxon>Gunneridae</taxon>
        <taxon>Pentapetalae</taxon>
        <taxon>rosids</taxon>
        <taxon>fabids</taxon>
        <taxon>Malpighiales</taxon>
        <taxon>Linaceae</taxon>
        <taxon>Linum</taxon>
    </lineage>
</organism>
<evidence type="ECO:0000259" key="2">
    <source>
        <dbReference type="Pfam" id="PF13456"/>
    </source>
</evidence>
<dbReference type="EMBL" id="OZ034813">
    <property type="protein sequence ID" value="CAL1356980.1"/>
    <property type="molecule type" value="Genomic_DNA"/>
</dbReference>